<reference evidence="6" key="5">
    <citation type="submission" date="2025-09" db="UniProtKB">
        <authorList>
            <consortium name="Ensembl"/>
        </authorList>
    </citation>
    <scope>IDENTIFICATION</scope>
</reference>
<evidence type="ECO:0000313" key="7">
    <source>
        <dbReference type="Proteomes" id="UP000314983"/>
    </source>
</evidence>
<keyword evidence="2" id="KW-0964">Secreted</keyword>
<dbReference type="PANTHER" id="PTHR22923">
    <property type="entry name" value="CEREBELLIN-RELATED"/>
    <property type="match status" value="1"/>
</dbReference>
<sequence>MQVQHHTFQSPAPEQNECMFTDPPCQPLTALDTRLTTSETSLEHLKRENAERPKVAFSTTLPGPVGAVGPFNVQTNLVYTKVFTNVGNAYNSATGVFTAPVKGVYYFRFTALSYLNSIAMAINFHKNHEILMHVGAFNTDGHHEYVCNGITLLLEVGDVVFTSLPKNYKLMDDANKSTTFSGFLLYPM</sequence>
<evidence type="ECO:0000313" key="6">
    <source>
        <dbReference type="Ensembl" id="ENSEEEP00000004486.2"/>
    </source>
</evidence>
<reference evidence="6" key="4">
    <citation type="submission" date="2025-08" db="UniProtKB">
        <authorList>
            <consortium name="Ensembl"/>
        </authorList>
    </citation>
    <scope>IDENTIFICATION</scope>
</reference>
<dbReference type="SMART" id="SM00110">
    <property type="entry name" value="C1Q"/>
    <property type="match status" value="1"/>
</dbReference>
<dbReference type="AlphaFoldDB" id="A0A4W4DYD6"/>
<keyword evidence="3" id="KW-0732">Signal</keyword>
<evidence type="ECO:0000256" key="2">
    <source>
        <dbReference type="ARBA" id="ARBA00022525"/>
    </source>
</evidence>
<comment type="subcellular location">
    <subcellularLocation>
        <location evidence="1">Secreted</location>
    </subcellularLocation>
</comment>
<dbReference type="InterPro" id="IPR008983">
    <property type="entry name" value="Tumour_necrosis_fac-like_dom"/>
</dbReference>
<feature type="region of interest" description="Disordered" evidence="4">
    <location>
        <begin position="1"/>
        <end position="21"/>
    </location>
</feature>
<reference evidence="6" key="3">
    <citation type="submission" date="2020-05" db="EMBL/GenBank/DDBJ databases">
        <title>Electrophorus electricus (electric eel) genome, fEleEle1, primary haplotype.</title>
        <authorList>
            <person name="Myers G."/>
            <person name="Meyer A."/>
            <person name="Fedrigo O."/>
            <person name="Formenti G."/>
            <person name="Rhie A."/>
            <person name="Tracey A."/>
            <person name="Sims Y."/>
            <person name="Jarvis E.D."/>
        </authorList>
    </citation>
    <scope>NUCLEOTIDE SEQUENCE [LARGE SCALE GENOMIC DNA]</scope>
</reference>
<reference evidence="7" key="1">
    <citation type="journal article" date="2014" name="Science">
        <title>Nonhuman genetics. Genomic basis for the convergent evolution of electric organs.</title>
        <authorList>
            <person name="Gallant J.R."/>
            <person name="Traeger L.L."/>
            <person name="Volkening J.D."/>
            <person name="Moffett H."/>
            <person name="Chen P.H."/>
            <person name="Novina C.D."/>
            <person name="Phillips G.N.Jr."/>
            <person name="Anand R."/>
            <person name="Wells G.B."/>
            <person name="Pinch M."/>
            <person name="Guth R."/>
            <person name="Unguez G.A."/>
            <person name="Albert J.S."/>
            <person name="Zakon H.H."/>
            <person name="Samanta M.P."/>
            <person name="Sussman M.R."/>
        </authorList>
    </citation>
    <scope>NUCLEOTIDE SEQUENCE [LARGE SCALE GENOMIC DNA]</scope>
</reference>
<proteinExistence type="predicted"/>
<dbReference type="Ensembl" id="ENSEEET00000004547.2">
    <property type="protein sequence ID" value="ENSEEEP00000004486.2"/>
    <property type="gene ID" value="ENSEEEG00000002334.2"/>
</dbReference>
<evidence type="ECO:0000256" key="4">
    <source>
        <dbReference type="SAM" id="MobiDB-lite"/>
    </source>
</evidence>
<dbReference type="PANTHER" id="PTHR22923:SF102">
    <property type="entry name" value="CEREBELLIN 13-RELATED"/>
    <property type="match status" value="1"/>
</dbReference>
<feature type="domain" description="C1q" evidence="5">
    <location>
        <begin position="50"/>
        <end position="188"/>
    </location>
</feature>
<protein>
    <recommendedName>
        <fullName evidence="5">C1q domain-containing protein</fullName>
    </recommendedName>
</protein>
<evidence type="ECO:0000256" key="1">
    <source>
        <dbReference type="ARBA" id="ARBA00004613"/>
    </source>
</evidence>
<dbReference type="SUPFAM" id="SSF49842">
    <property type="entry name" value="TNF-like"/>
    <property type="match status" value="1"/>
</dbReference>
<accession>A0A4W4DYD6</accession>
<evidence type="ECO:0000256" key="3">
    <source>
        <dbReference type="ARBA" id="ARBA00022729"/>
    </source>
</evidence>
<dbReference type="InterPro" id="IPR001073">
    <property type="entry name" value="C1q_dom"/>
</dbReference>
<dbReference type="PROSITE" id="PS50871">
    <property type="entry name" value="C1Q"/>
    <property type="match status" value="1"/>
</dbReference>
<dbReference type="InterPro" id="IPR050822">
    <property type="entry name" value="Cerebellin_Synaptic_Org"/>
</dbReference>
<keyword evidence="7" id="KW-1185">Reference proteome</keyword>
<reference evidence="7" key="2">
    <citation type="journal article" date="2017" name="Sci. Adv.">
        <title>A tail of two voltages: Proteomic comparison of the three electric organs of the electric eel.</title>
        <authorList>
            <person name="Traeger L.L."/>
            <person name="Sabat G."/>
            <person name="Barrett-Wilt G.A."/>
            <person name="Wells G.B."/>
            <person name="Sussman M.R."/>
        </authorList>
    </citation>
    <scope>NUCLEOTIDE SEQUENCE [LARGE SCALE GENOMIC DNA]</scope>
</reference>
<dbReference type="Proteomes" id="UP000314983">
    <property type="component" value="Chromosome 6"/>
</dbReference>
<evidence type="ECO:0000259" key="5">
    <source>
        <dbReference type="PROSITE" id="PS50871"/>
    </source>
</evidence>
<dbReference type="Gene3D" id="2.60.120.40">
    <property type="match status" value="1"/>
</dbReference>
<feature type="compositionally biased region" description="Polar residues" evidence="4">
    <location>
        <begin position="1"/>
        <end position="13"/>
    </location>
</feature>
<name>A0A4W4DYD6_ELEEL</name>
<dbReference type="PRINTS" id="PR00007">
    <property type="entry name" value="COMPLEMNTC1Q"/>
</dbReference>
<dbReference type="Pfam" id="PF00386">
    <property type="entry name" value="C1q"/>
    <property type="match status" value="1"/>
</dbReference>
<organism evidence="6 7">
    <name type="scientific">Electrophorus electricus</name>
    <name type="common">Electric eel</name>
    <name type="synonym">Gymnotus electricus</name>
    <dbReference type="NCBI Taxonomy" id="8005"/>
    <lineage>
        <taxon>Eukaryota</taxon>
        <taxon>Metazoa</taxon>
        <taxon>Chordata</taxon>
        <taxon>Craniata</taxon>
        <taxon>Vertebrata</taxon>
        <taxon>Euteleostomi</taxon>
        <taxon>Actinopterygii</taxon>
        <taxon>Neopterygii</taxon>
        <taxon>Teleostei</taxon>
        <taxon>Ostariophysi</taxon>
        <taxon>Gymnotiformes</taxon>
        <taxon>Gymnotoidei</taxon>
        <taxon>Gymnotidae</taxon>
        <taxon>Electrophorus</taxon>
    </lineage>
</organism>
<dbReference type="GeneTree" id="ENSGT00940000163520"/>
<dbReference type="OMA" id="KNHEILM"/>
<dbReference type="GO" id="GO:0005576">
    <property type="term" value="C:extracellular region"/>
    <property type="evidence" value="ECO:0007669"/>
    <property type="project" value="UniProtKB-SubCell"/>
</dbReference>